<dbReference type="Proteomes" id="UP001161064">
    <property type="component" value="Unassembled WGS sequence"/>
</dbReference>
<dbReference type="EMBL" id="BPFZ01000012">
    <property type="protein sequence ID" value="GIU67682.1"/>
    <property type="molecule type" value="Genomic_DNA"/>
</dbReference>
<comment type="caution">
    <text evidence="1">The sequence shown here is derived from an EMBL/GenBank/DDBJ whole genome shotgun (WGS) entry which is preliminary data.</text>
</comment>
<keyword evidence="2" id="KW-1185">Reference proteome</keyword>
<evidence type="ECO:0000313" key="2">
    <source>
        <dbReference type="Proteomes" id="UP001161064"/>
    </source>
</evidence>
<sequence length="68" mass="7554">MLDTDQKSDQCPDVSQVRPWKLTPEAGVEAAAVWPGPEGALVDWMLFPGPPEATRIRLFFFGAIVFFC</sequence>
<organism evidence="1 2">
    <name type="scientific">Candidatus Phycosocius spiralis</name>
    <dbReference type="NCBI Taxonomy" id="2815099"/>
    <lineage>
        <taxon>Bacteria</taxon>
        <taxon>Pseudomonadati</taxon>
        <taxon>Pseudomonadota</taxon>
        <taxon>Alphaproteobacteria</taxon>
        <taxon>Caulobacterales</taxon>
        <taxon>Caulobacterales incertae sedis</taxon>
        <taxon>Candidatus Phycosocius</taxon>
    </lineage>
</organism>
<protein>
    <submittedName>
        <fullName evidence="1">Uncharacterized protein</fullName>
    </submittedName>
</protein>
<proteinExistence type="predicted"/>
<evidence type="ECO:0000313" key="1">
    <source>
        <dbReference type="EMBL" id="GIU67682.1"/>
    </source>
</evidence>
<gene>
    <name evidence="1" type="ORF">PsB1_1836</name>
</gene>
<reference evidence="1" key="1">
    <citation type="submission" date="2021-05" db="EMBL/GenBank/DDBJ databases">
        <authorList>
            <person name="Tanabe Y."/>
        </authorList>
    </citation>
    <scope>NUCLEOTIDE SEQUENCE</scope>
    <source>
        <strain evidence="1">BOTRYCO-1</strain>
    </source>
</reference>
<name>A0ABQ4PXB2_9PROT</name>
<reference evidence="1" key="2">
    <citation type="journal article" date="2023" name="ISME Commun">
        <title>Characterization of a bloom-associated alphaproteobacterial lineage, 'Candidatus Phycosocius': insights into freshwater algal-bacterial interactions.</title>
        <authorList>
            <person name="Tanabe Y."/>
            <person name="Yamaguchi H."/>
            <person name="Yoshida M."/>
            <person name="Kai A."/>
            <person name="Okazaki Y."/>
        </authorList>
    </citation>
    <scope>NUCLEOTIDE SEQUENCE</scope>
    <source>
        <strain evidence="1">BOTRYCO-1</strain>
    </source>
</reference>
<accession>A0ABQ4PXB2</accession>